<keyword evidence="1" id="KW-0687">Ribonucleoprotein</keyword>
<dbReference type="AlphaFoldDB" id="A0AAX6H9I3"/>
<sequence>MRPTSWLGTCSCSGRFLKERWCATSCITLGTKVFSLGPLGITRSSSSIIPTTGPQGQFLIDHHQDRSCICN</sequence>
<name>A0AAX6H9I3_IRIPA</name>
<reference evidence="1" key="2">
    <citation type="submission" date="2023-04" db="EMBL/GenBank/DDBJ databases">
        <authorList>
            <person name="Bruccoleri R.E."/>
            <person name="Oakeley E.J."/>
            <person name="Faust A.-M."/>
            <person name="Dessus-Babus S."/>
            <person name="Altorfer M."/>
            <person name="Burckhardt D."/>
            <person name="Oertli M."/>
            <person name="Naumann U."/>
            <person name="Petersen F."/>
            <person name="Wong J."/>
        </authorList>
    </citation>
    <scope>NUCLEOTIDE SEQUENCE</scope>
    <source>
        <strain evidence="1">GSM-AAB239-AS_SAM_17_03QT</strain>
        <tissue evidence="1">Leaf</tissue>
    </source>
</reference>
<proteinExistence type="predicted"/>
<dbReference type="GO" id="GO:0005840">
    <property type="term" value="C:ribosome"/>
    <property type="evidence" value="ECO:0007669"/>
    <property type="project" value="UniProtKB-KW"/>
</dbReference>
<evidence type="ECO:0000313" key="1">
    <source>
        <dbReference type="EMBL" id="KAJ6837503.1"/>
    </source>
</evidence>
<accession>A0AAX6H9I3</accession>
<protein>
    <submittedName>
        <fullName evidence="1">60S ribosomal protein L8-like</fullName>
    </submittedName>
</protein>
<comment type="caution">
    <text evidence="1">The sequence shown here is derived from an EMBL/GenBank/DDBJ whole genome shotgun (WGS) entry which is preliminary data.</text>
</comment>
<dbReference type="Proteomes" id="UP001140949">
    <property type="component" value="Unassembled WGS sequence"/>
</dbReference>
<gene>
    <name evidence="1" type="ORF">M6B38_120070</name>
</gene>
<keyword evidence="1" id="KW-0689">Ribosomal protein</keyword>
<dbReference type="EMBL" id="JANAVB010011396">
    <property type="protein sequence ID" value="KAJ6837503.1"/>
    <property type="molecule type" value="Genomic_DNA"/>
</dbReference>
<reference evidence="1" key="1">
    <citation type="journal article" date="2023" name="GigaByte">
        <title>Genome assembly of the bearded iris, Iris pallida Lam.</title>
        <authorList>
            <person name="Bruccoleri R.E."/>
            <person name="Oakeley E.J."/>
            <person name="Faust A.M.E."/>
            <person name="Altorfer M."/>
            <person name="Dessus-Babus S."/>
            <person name="Burckhardt D."/>
            <person name="Oertli M."/>
            <person name="Naumann U."/>
            <person name="Petersen F."/>
            <person name="Wong J."/>
        </authorList>
    </citation>
    <scope>NUCLEOTIDE SEQUENCE</scope>
    <source>
        <strain evidence="1">GSM-AAB239-AS_SAM_17_03QT</strain>
    </source>
</reference>
<keyword evidence="2" id="KW-1185">Reference proteome</keyword>
<organism evidence="1 2">
    <name type="scientific">Iris pallida</name>
    <name type="common">Sweet iris</name>
    <dbReference type="NCBI Taxonomy" id="29817"/>
    <lineage>
        <taxon>Eukaryota</taxon>
        <taxon>Viridiplantae</taxon>
        <taxon>Streptophyta</taxon>
        <taxon>Embryophyta</taxon>
        <taxon>Tracheophyta</taxon>
        <taxon>Spermatophyta</taxon>
        <taxon>Magnoliopsida</taxon>
        <taxon>Liliopsida</taxon>
        <taxon>Asparagales</taxon>
        <taxon>Iridaceae</taxon>
        <taxon>Iridoideae</taxon>
        <taxon>Irideae</taxon>
        <taxon>Iris</taxon>
    </lineage>
</organism>
<evidence type="ECO:0000313" key="2">
    <source>
        <dbReference type="Proteomes" id="UP001140949"/>
    </source>
</evidence>